<dbReference type="Pfam" id="PF15071">
    <property type="entry name" value="TMEM220"/>
    <property type="match status" value="1"/>
</dbReference>
<comment type="caution">
    <text evidence="2">The sequence shown here is derived from an EMBL/GenBank/DDBJ whole genome shotgun (WGS) entry which is preliminary data.</text>
</comment>
<dbReference type="PANTHER" id="PTHR34262:SF1">
    <property type="entry name" value="TRANSMEMBRANE PROTEIN 220"/>
    <property type="match status" value="1"/>
</dbReference>
<name>A0A6I2MSP7_9FLAO</name>
<feature type="transmembrane region" description="Helical" evidence="1">
    <location>
        <begin position="30"/>
        <end position="48"/>
    </location>
</feature>
<dbReference type="PANTHER" id="PTHR34262">
    <property type="entry name" value="TRANSMEMBRANE PROTEIN 220"/>
    <property type="match status" value="1"/>
</dbReference>
<dbReference type="InterPro" id="IPR029377">
    <property type="entry name" value="TMEM220"/>
</dbReference>
<evidence type="ECO:0000256" key="1">
    <source>
        <dbReference type="SAM" id="Phobius"/>
    </source>
</evidence>
<feature type="transmembrane region" description="Helical" evidence="1">
    <location>
        <begin position="7"/>
        <end position="24"/>
    </location>
</feature>
<proteinExistence type="predicted"/>
<feature type="transmembrane region" description="Helical" evidence="1">
    <location>
        <begin position="94"/>
        <end position="113"/>
    </location>
</feature>
<reference evidence="2 3" key="1">
    <citation type="submission" date="2019-11" db="EMBL/GenBank/DDBJ databases">
        <title>Maribacter lutea sp. nov., a marine bacterium isolated from intertidal sand.</title>
        <authorList>
            <person name="Liu A."/>
        </authorList>
    </citation>
    <scope>NUCLEOTIDE SEQUENCE [LARGE SCALE GENOMIC DNA]</scope>
    <source>
        <strain evidence="2 3">RZ05</strain>
    </source>
</reference>
<keyword evidence="3" id="KW-1185">Reference proteome</keyword>
<dbReference type="AlphaFoldDB" id="A0A6I2MSP7"/>
<dbReference type="Proteomes" id="UP000443153">
    <property type="component" value="Unassembled WGS sequence"/>
</dbReference>
<dbReference type="OrthoDB" id="329078at2"/>
<dbReference type="RefSeq" id="WP_154368290.1">
    <property type="nucleotide sequence ID" value="NZ_WKJH01000024.1"/>
</dbReference>
<keyword evidence="1" id="KW-1133">Transmembrane helix</keyword>
<accession>A0A6I2MSP7</accession>
<evidence type="ECO:0000313" key="3">
    <source>
        <dbReference type="Proteomes" id="UP000443153"/>
    </source>
</evidence>
<keyword evidence="1" id="KW-0812">Transmembrane</keyword>
<gene>
    <name evidence="2" type="ORF">GJ691_14995</name>
</gene>
<organism evidence="2 3">
    <name type="scientific">Maribacter luteus</name>
    <dbReference type="NCBI Taxonomy" id="2594478"/>
    <lineage>
        <taxon>Bacteria</taxon>
        <taxon>Pseudomonadati</taxon>
        <taxon>Bacteroidota</taxon>
        <taxon>Flavobacteriia</taxon>
        <taxon>Flavobacteriales</taxon>
        <taxon>Flavobacteriaceae</taxon>
        <taxon>Maribacter</taxon>
    </lineage>
</organism>
<evidence type="ECO:0008006" key="4">
    <source>
        <dbReference type="Google" id="ProtNLM"/>
    </source>
</evidence>
<keyword evidence="1" id="KW-0472">Membrane</keyword>
<feature type="transmembrane region" description="Helical" evidence="1">
    <location>
        <begin position="53"/>
        <end position="71"/>
    </location>
</feature>
<sequence>MNTFFKFFGWLFVLLFLWSALLQYNDPDPILWIVVYGVAALVTLGFLFDKIKFIVPLTASIFGFLGFLYHFPIKFEGFTIGQGDIKNIEEGREAFGLLIIAIVMLVISIRIRVRNRLKV</sequence>
<evidence type="ECO:0000313" key="2">
    <source>
        <dbReference type="EMBL" id="MRX65460.1"/>
    </source>
</evidence>
<dbReference type="EMBL" id="WKJH01000024">
    <property type="protein sequence ID" value="MRX65460.1"/>
    <property type="molecule type" value="Genomic_DNA"/>
</dbReference>
<protein>
    <recommendedName>
        <fullName evidence="4">Transmembrane family 220, helix</fullName>
    </recommendedName>
</protein>